<dbReference type="OrthoDB" id="558908at2759"/>
<dbReference type="Gene3D" id="1.25.40.420">
    <property type="match status" value="1"/>
</dbReference>
<dbReference type="Proteomes" id="UP000232323">
    <property type="component" value="Unassembled WGS sequence"/>
</dbReference>
<proteinExistence type="predicted"/>
<dbReference type="EMBL" id="BEGY01000040">
    <property type="protein sequence ID" value="GAX79241.1"/>
    <property type="molecule type" value="Genomic_DNA"/>
</dbReference>
<dbReference type="Gene3D" id="3.30.710.10">
    <property type="entry name" value="Potassium Channel Kv1.1, Chain A"/>
    <property type="match status" value="1"/>
</dbReference>
<gene>
    <name evidence="1" type="ORF">CEUSTIGMA_g6681.t1</name>
</gene>
<protein>
    <submittedName>
        <fullName evidence="1">Uncharacterized protein</fullName>
    </submittedName>
</protein>
<keyword evidence="2" id="KW-1185">Reference proteome</keyword>
<reference evidence="1 2" key="1">
    <citation type="submission" date="2017-08" db="EMBL/GenBank/DDBJ databases">
        <title>Acidophilic green algal genome provides insights into adaptation to an acidic environment.</title>
        <authorList>
            <person name="Hirooka S."/>
            <person name="Hirose Y."/>
            <person name="Kanesaki Y."/>
            <person name="Higuchi S."/>
            <person name="Fujiwara T."/>
            <person name="Onuma R."/>
            <person name="Era A."/>
            <person name="Ohbayashi R."/>
            <person name="Uzuka A."/>
            <person name="Nozaki H."/>
            <person name="Yoshikawa H."/>
            <person name="Miyagishima S.Y."/>
        </authorList>
    </citation>
    <scope>NUCLEOTIDE SEQUENCE [LARGE SCALE GENOMIC DNA]</scope>
    <source>
        <strain evidence="1 2">NIES-2499</strain>
    </source>
</reference>
<evidence type="ECO:0000313" key="2">
    <source>
        <dbReference type="Proteomes" id="UP000232323"/>
    </source>
</evidence>
<name>A0A250X830_9CHLO</name>
<accession>A0A250X830</accession>
<organism evidence="1 2">
    <name type="scientific">Chlamydomonas eustigma</name>
    <dbReference type="NCBI Taxonomy" id="1157962"/>
    <lineage>
        <taxon>Eukaryota</taxon>
        <taxon>Viridiplantae</taxon>
        <taxon>Chlorophyta</taxon>
        <taxon>core chlorophytes</taxon>
        <taxon>Chlorophyceae</taxon>
        <taxon>CS clade</taxon>
        <taxon>Chlamydomonadales</taxon>
        <taxon>Chlamydomonadaceae</taxon>
        <taxon>Chlamydomonas</taxon>
    </lineage>
</organism>
<sequence length="520" mass="59116">MSITFDYLNSFDNAKTANVVLHLTSTAHSEPLPQAPLRTLHLHSSFLEKSPYFKAAISFLEENESMPGSEEEALPLPAKRARIHMRMTKVFEIDEMIEPGELEPAVVILRYLYKPVIPPELMSGKAWKTMFQMYRLANKFGMDSCSAAIALYLGSLKVINFEMEEQMELLKCWFTLPAGLRDIKELAPFRPQWEAAMLGIFGNVPKMLQRSPESTALLKAFIAMPYDFIQHWLTLDKLQAMSENCVFLALNEWVEENYSTDKDTPHKLMSEHQLLCLGKLVRFAHLTPSYLHTVLPQIPWFAECKSLMSRYQYKLVLKEMAHDAWLKGRERPRSPFQLTVLSDRLPTGSDGISLSVSAEEIVNAFGEDCSVKGMASNNMVYDNGFYFQMFWRIVRDNEGKCVELGVLPSFRTSKGSQLPRILPYVCSRISFSFDKVKSLLGPPQPKKKIKKMQFSVARALKTAASSQLEDQALYFGGPAGPGSLFFKFTESKFKDLVRKIMENDLLWDGKIVCQAEISSS</sequence>
<dbReference type="InterPro" id="IPR011333">
    <property type="entry name" value="SKP1/BTB/POZ_sf"/>
</dbReference>
<comment type="caution">
    <text evidence="1">The sequence shown here is derived from an EMBL/GenBank/DDBJ whole genome shotgun (WGS) entry which is preliminary data.</text>
</comment>
<evidence type="ECO:0000313" key="1">
    <source>
        <dbReference type="EMBL" id="GAX79241.1"/>
    </source>
</evidence>
<dbReference type="AlphaFoldDB" id="A0A250X830"/>